<feature type="region of interest" description="Disordered" evidence="1">
    <location>
        <begin position="1"/>
        <end position="80"/>
    </location>
</feature>
<sequence length="80" mass="8918">MWVALGWQHDRTIQDNDEDIEEGIDENADLNSSRPTSSMSTGSSKSVSGSRGPQKSHPVSAHFKQEMVEGKFKYPIKPNK</sequence>
<dbReference type="EMBL" id="JAOYFB010000036">
    <property type="protein sequence ID" value="KAK4021321.1"/>
    <property type="molecule type" value="Genomic_DNA"/>
</dbReference>
<dbReference type="Proteomes" id="UP001234178">
    <property type="component" value="Unassembled WGS sequence"/>
</dbReference>
<feature type="compositionally biased region" description="Basic and acidic residues" evidence="1">
    <location>
        <begin position="63"/>
        <end position="72"/>
    </location>
</feature>
<organism evidence="2 3">
    <name type="scientific">Daphnia magna</name>
    <dbReference type="NCBI Taxonomy" id="35525"/>
    <lineage>
        <taxon>Eukaryota</taxon>
        <taxon>Metazoa</taxon>
        <taxon>Ecdysozoa</taxon>
        <taxon>Arthropoda</taxon>
        <taxon>Crustacea</taxon>
        <taxon>Branchiopoda</taxon>
        <taxon>Diplostraca</taxon>
        <taxon>Cladocera</taxon>
        <taxon>Anomopoda</taxon>
        <taxon>Daphniidae</taxon>
        <taxon>Daphnia</taxon>
    </lineage>
</organism>
<protein>
    <submittedName>
        <fullName evidence="2">Uncharacterized protein</fullName>
    </submittedName>
</protein>
<feature type="compositionally biased region" description="Acidic residues" evidence="1">
    <location>
        <begin position="15"/>
        <end position="28"/>
    </location>
</feature>
<evidence type="ECO:0000256" key="1">
    <source>
        <dbReference type="SAM" id="MobiDB-lite"/>
    </source>
</evidence>
<evidence type="ECO:0000313" key="2">
    <source>
        <dbReference type="EMBL" id="KAK4021321.1"/>
    </source>
</evidence>
<keyword evidence="3" id="KW-1185">Reference proteome</keyword>
<reference evidence="2 3" key="1">
    <citation type="journal article" date="2023" name="Nucleic Acids Res.">
        <title>The hologenome of Daphnia magna reveals possible DNA methylation and microbiome-mediated evolution of the host genome.</title>
        <authorList>
            <person name="Chaturvedi A."/>
            <person name="Li X."/>
            <person name="Dhandapani V."/>
            <person name="Marshall H."/>
            <person name="Kissane S."/>
            <person name="Cuenca-Cambronero M."/>
            <person name="Asole G."/>
            <person name="Calvet F."/>
            <person name="Ruiz-Romero M."/>
            <person name="Marangio P."/>
            <person name="Guigo R."/>
            <person name="Rago D."/>
            <person name="Mirbahai L."/>
            <person name="Eastwood N."/>
            <person name="Colbourne J.K."/>
            <person name="Zhou J."/>
            <person name="Mallon E."/>
            <person name="Orsini L."/>
        </authorList>
    </citation>
    <scope>NUCLEOTIDE SEQUENCE [LARGE SCALE GENOMIC DNA]</scope>
    <source>
        <strain evidence="2">LRV0_1</strain>
    </source>
</reference>
<proteinExistence type="predicted"/>
<evidence type="ECO:0000313" key="3">
    <source>
        <dbReference type="Proteomes" id="UP001234178"/>
    </source>
</evidence>
<gene>
    <name evidence="2" type="ORF">OUZ56_003238</name>
</gene>
<accession>A0ABR0A859</accession>
<feature type="compositionally biased region" description="Low complexity" evidence="1">
    <location>
        <begin position="32"/>
        <end position="53"/>
    </location>
</feature>
<comment type="caution">
    <text evidence="2">The sequence shown here is derived from an EMBL/GenBank/DDBJ whole genome shotgun (WGS) entry which is preliminary data.</text>
</comment>
<name>A0ABR0A859_9CRUS</name>